<protein>
    <submittedName>
        <fullName evidence="1">Uncharacterized protein</fullName>
    </submittedName>
</protein>
<evidence type="ECO:0000313" key="1">
    <source>
        <dbReference type="EMBL" id="KAJ8890487.1"/>
    </source>
</evidence>
<dbReference type="EMBL" id="JARBHB010000003">
    <property type="protein sequence ID" value="KAJ8890487.1"/>
    <property type="molecule type" value="Genomic_DNA"/>
</dbReference>
<dbReference type="Proteomes" id="UP001159363">
    <property type="component" value="Chromosome 3"/>
</dbReference>
<gene>
    <name evidence="1" type="ORF">PR048_009996</name>
</gene>
<sequence>MIQGFNIPSDRLKQLGVIIKVIDHDPDGFISNTVIVDKPNGSVRICLDPLSLIEWLIENAT</sequence>
<organism evidence="1 2">
    <name type="scientific">Dryococelus australis</name>
    <dbReference type="NCBI Taxonomy" id="614101"/>
    <lineage>
        <taxon>Eukaryota</taxon>
        <taxon>Metazoa</taxon>
        <taxon>Ecdysozoa</taxon>
        <taxon>Arthropoda</taxon>
        <taxon>Hexapoda</taxon>
        <taxon>Insecta</taxon>
        <taxon>Pterygota</taxon>
        <taxon>Neoptera</taxon>
        <taxon>Polyneoptera</taxon>
        <taxon>Phasmatodea</taxon>
        <taxon>Verophasmatodea</taxon>
        <taxon>Anareolatae</taxon>
        <taxon>Phasmatidae</taxon>
        <taxon>Eurycanthinae</taxon>
        <taxon>Dryococelus</taxon>
    </lineage>
</organism>
<comment type="caution">
    <text evidence="1">The sequence shown here is derived from an EMBL/GenBank/DDBJ whole genome shotgun (WGS) entry which is preliminary data.</text>
</comment>
<accession>A0ABQ9I1J6</accession>
<evidence type="ECO:0000313" key="2">
    <source>
        <dbReference type="Proteomes" id="UP001159363"/>
    </source>
</evidence>
<proteinExistence type="predicted"/>
<reference evidence="1 2" key="1">
    <citation type="submission" date="2023-02" db="EMBL/GenBank/DDBJ databases">
        <title>LHISI_Scaffold_Assembly.</title>
        <authorList>
            <person name="Stuart O.P."/>
            <person name="Cleave R."/>
            <person name="Magrath M.J.L."/>
            <person name="Mikheyev A.S."/>
        </authorList>
    </citation>
    <scope>NUCLEOTIDE SEQUENCE [LARGE SCALE GENOMIC DNA]</scope>
    <source>
        <strain evidence="1">Daus_M_001</strain>
        <tissue evidence="1">Leg muscle</tissue>
    </source>
</reference>
<keyword evidence="2" id="KW-1185">Reference proteome</keyword>
<name>A0ABQ9I1J6_9NEOP</name>